<name>A0A7W5DLD3_9GAMM</name>
<dbReference type="NCBIfam" id="TIGR00778">
    <property type="entry name" value="ahpD_dom"/>
    <property type="match status" value="1"/>
</dbReference>
<reference evidence="3 4" key="1">
    <citation type="submission" date="2020-08" db="EMBL/GenBank/DDBJ databases">
        <title>Genomic Encyclopedia of Type Strains, Phase III (KMG-III): the genomes of soil and plant-associated and newly described type strains.</title>
        <authorList>
            <person name="Whitman W."/>
        </authorList>
    </citation>
    <scope>NUCLEOTIDE SEQUENCE [LARGE SCALE GENOMIC DNA]</scope>
    <source>
        <strain evidence="3 4">CECT 7341</strain>
    </source>
</reference>
<dbReference type="InterPro" id="IPR004675">
    <property type="entry name" value="AhpD_core"/>
</dbReference>
<evidence type="ECO:0000259" key="1">
    <source>
        <dbReference type="Pfam" id="PF02627"/>
    </source>
</evidence>
<feature type="domain" description="DUF3427" evidence="2">
    <location>
        <begin position="302"/>
        <end position="447"/>
    </location>
</feature>
<dbReference type="InterPro" id="IPR021835">
    <property type="entry name" value="DUF3427"/>
</dbReference>
<keyword evidence="4" id="KW-1185">Reference proteome</keyword>
<organism evidence="3 4">
    <name type="scientific">Halomonas fontilapidosi</name>
    <dbReference type="NCBI Taxonomy" id="616675"/>
    <lineage>
        <taxon>Bacteria</taxon>
        <taxon>Pseudomonadati</taxon>
        <taxon>Pseudomonadota</taxon>
        <taxon>Gammaproteobacteria</taxon>
        <taxon>Oceanospirillales</taxon>
        <taxon>Halomonadaceae</taxon>
        <taxon>Halomonas</taxon>
    </lineage>
</organism>
<evidence type="ECO:0000313" key="3">
    <source>
        <dbReference type="EMBL" id="MBB3185047.1"/>
    </source>
</evidence>
<dbReference type="PANTHER" id="PTHR35446:SF2">
    <property type="entry name" value="CARBOXYMUCONOLACTONE DECARBOXYLASE-LIKE DOMAIN-CONTAINING PROTEIN"/>
    <property type="match status" value="1"/>
</dbReference>
<dbReference type="AlphaFoldDB" id="A0A7W5DLD3"/>
<evidence type="ECO:0000259" key="2">
    <source>
        <dbReference type="Pfam" id="PF11907"/>
    </source>
</evidence>
<keyword evidence="3" id="KW-0575">Peroxidase</keyword>
<dbReference type="SUPFAM" id="SSF69118">
    <property type="entry name" value="AhpD-like"/>
    <property type="match status" value="1"/>
</dbReference>
<dbReference type="Pfam" id="PF11907">
    <property type="entry name" value="DUF3427"/>
    <property type="match status" value="1"/>
</dbReference>
<dbReference type="EMBL" id="JACHXQ010000009">
    <property type="protein sequence ID" value="MBB3185047.1"/>
    <property type="molecule type" value="Genomic_DNA"/>
</dbReference>
<sequence>MERESDTLTKAEKEMIVVATSARNRCLYCVVAHGALVRIYSKDPLLADQVAINHRTAPISKRQCLTVLDFVGQTHRRYRLDTKFTALLSGRRQRLDREVVADFPSLPPGCSIQLERVARDRVLNKIRSVLADLNQFIPETLRTWSEEAGTPRTFGRFLEMTGLTPVRVLSRRSWSEWKALADRQAPPEDPDIDQARKALSRIALRSDPELLSAIETLGQPDGVEEALGRYDTARQTALHYLLWGQKGGLVGVDSLEESLRKWRANSSIAADAAEIAAWRRAHQQVPLQRLSELPFDCGLLLHGAYGLPEIKAALGIASLEKPGATGVGVIHAKDIRAYIHLVTFQKDDTDFSPTTRYRDYPISRTLLHWESQSNTSQASATGQNYLHFEERGYTILFFARLTKRIEGETAPFVFLGPAKALKSYHGDRPIAMTWELAYPVPAELFEEARPA</sequence>
<evidence type="ECO:0000313" key="4">
    <source>
        <dbReference type="Proteomes" id="UP000563050"/>
    </source>
</evidence>
<dbReference type="Pfam" id="PF02627">
    <property type="entry name" value="CMD"/>
    <property type="match status" value="1"/>
</dbReference>
<accession>A0A7W5DLD3</accession>
<feature type="domain" description="Carboxymuconolactone decarboxylase-like" evidence="1">
    <location>
        <begin position="6"/>
        <end position="35"/>
    </location>
</feature>
<gene>
    <name evidence="3" type="ORF">FHR95_002627</name>
</gene>
<dbReference type="Gene3D" id="1.20.1290.10">
    <property type="entry name" value="AhpD-like"/>
    <property type="match status" value="1"/>
</dbReference>
<dbReference type="InterPro" id="IPR029032">
    <property type="entry name" value="AhpD-like"/>
</dbReference>
<dbReference type="GO" id="GO:0051920">
    <property type="term" value="F:peroxiredoxin activity"/>
    <property type="evidence" value="ECO:0007669"/>
    <property type="project" value="InterPro"/>
</dbReference>
<dbReference type="InterPro" id="IPR003779">
    <property type="entry name" value="CMD-like"/>
</dbReference>
<keyword evidence="3" id="KW-0560">Oxidoreductase</keyword>
<protein>
    <submittedName>
        <fullName evidence="3">AhpD family alkylhydroperoxidase</fullName>
    </submittedName>
</protein>
<dbReference type="Proteomes" id="UP000563050">
    <property type="component" value="Unassembled WGS sequence"/>
</dbReference>
<dbReference type="PANTHER" id="PTHR35446">
    <property type="entry name" value="SI:CH211-175M2.5"/>
    <property type="match status" value="1"/>
</dbReference>
<proteinExistence type="predicted"/>
<comment type="caution">
    <text evidence="3">The sequence shown here is derived from an EMBL/GenBank/DDBJ whole genome shotgun (WGS) entry which is preliminary data.</text>
</comment>